<keyword evidence="2 4" id="KW-0808">Transferase</keyword>
<dbReference type="AlphaFoldDB" id="A0A517P7X0"/>
<dbReference type="PANTHER" id="PTHR12526">
    <property type="entry name" value="GLYCOSYLTRANSFERASE"/>
    <property type="match status" value="1"/>
</dbReference>
<gene>
    <name evidence="4" type="primary">mfpsA_2</name>
    <name evidence="4" type="ORF">CA12_15650</name>
</gene>
<sequence>MPPADPPPAAGGAPFRLLHVYSGNLYGGVERLLETLHACGSEQDGGDGAGGGLRQDFALCFRGRLSERLRAAGARVTELGRVRRVEPWTALWARRRLAAALRSAAAAGEPYDAVLFHSFWSLALLGTGLRADSGEGRGSAIPRLLWVHDDPNPSHWTFRGAVRAGADGAIFNSEFVRGRPASRALLKGLTISEDRVAVVRPPAPAPPPAAAERRAALRAELGAEPDDVLILTAARFEACKGHELLLDALGRLANERRWICAFAGDAQRPAERARVAALRTRAERLNVGNRLRWLGHRDDVPDLMAAADLYCQPNVSPEAFGLTFVEALYAGCPVVTTAIGGGREILRAGLPEPGLPEPGLPALHGPAGRLTGIDPAAVAEALRSLIVDPARRRRLAAAGPARAAALCDPQARLAELEAFCRRTAGRPAVAPLRPAATRRPTPAAP</sequence>
<evidence type="ECO:0000256" key="2">
    <source>
        <dbReference type="ARBA" id="ARBA00022679"/>
    </source>
</evidence>
<feature type="domain" description="Glycosyl transferase family 1" evidence="3">
    <location>
        <begin position="216"/>
        <end position="399"/>
    </location>
</feature>
<protein>
    <submittedName>
        <fullName evidence="4">Mannosylfructose-phosphate synthase</fullName>
        <ecNumber evidence="4">2.4.1.246</ecNumber>
    </submittedName>
</protein>
<name>A0A517P7X0_9PLAN</name>
<dbReference type="GO" id="GO:0103011">
    <property type="term" value="F:mannosylfructose-phosphate synthase activity"/>
    <property type="evidence" value="ECO:0007669"/>
    <property type="project" value="UniProtKB-EC"/>
</dbReference>
<evidence type="ECO:0000313" key="5">
    <source>
        <dbReference type="Proteomes" id="UP000318741"/>
    </source>
</evidence>
<evidence type="ECO:0000313" key="4">
    <source>
        <dbReference type="EMBL" id="QDT15480.1"/>
    </source>
</evidence>
<dbReference type="Pfam" id="PF00534">
    <property type="entry name" value="Glycos_transf_1"/>
    <property type="match status" value="1"/>
</dbReference>
<organism evidence="4 5">
    <name type="scientific">Alienimonas californiensis</name>
    <dbReference type="NCBI Taxonomy" id="2527989"/>
    <lineage>
        <taxon>Bacteria</taxon>
        <taxon>Pseudomonadati</taxon>
        <taxon>Planctomycetota</taxon>
        <taxon>Planctomycetia</taxon>
        <taxon>Planctomycetales</taxon>
        <taxon>Planctomycetaceae</taxon>
        <taxon>Alienimonas</taxon>
    </lineage>
</organism>
<reference evidence="4 5" key="1">
    <citation type="submission" date="2019-02" db="EMBL/GenBank/DDBJ databases">
        <title>Deep-cultivation of Planctomycetes and their phenomic and genomic characterization uncovers novel biology.</title>
        <authorList>
            <person name="Wiegand S."/>
            <person name="Jogler M."/>
            <person name="Boedeker C."/>
            <person name="Pinto D."/>
            <person name="Vollmers J."/>
            <person name="Rivas-Marin E."/>
            <person name="Kohn T."/>
            <person name="Peeters S.H."/>
            <person name="Heuer A."/>
            <person name="Rast P."/>
            <person name="Oberbeckmann S."/>
            <person name="Bunk B."/>
            <person name="Jeske O."/>
            <person name="Meyerdierks A."/>
            <person name="Storesund J.E."/>
            <person name="Kallscheuer N."/>
            <person name="Luecker S."/>
            <person name="Lage O.M."/>
            <person name="Pohl T."/>
            <person name="Merkel B.J."/>
            <person name="Hornburger P."/>
            <person name="Mueller R.-W."/>
            <person name="Bruemmer F."/>
            <person name="Labrenz M."/>
            <person name="Spormann A.M."/>
            <person name="Op den Camp H."/>
            <person name="Overmann J."/>
            <person name="Amann R."/>
            <person name="Jetten M.S.M."/>
            <person name="Mascher T."/>
            <person name="Medema M.H."/>
            <person name="Devos D.P."/>
            <person name="Kaster A.-K."/>
            <person name="Ovreas L."/>
            <person name="Rohde M."/>
            <person name="Galperin M.Y."/>
            <person name="Jogler C."/>
        </authorList>
    </citation>
    <scope>NUCLEOTIDE SEQUENCE [LARGE SCALE GENOMIC DNA]</scope>
    <source>
        <strain evidence="4 5">CA12</strain>
    </source>
</reference>
<dbReference type="Proteomes" id="UP000318741">
    <property type="component" value="Chromosome"/>
</dbReference>
<keyword evidence="1 4" id="KW-0328">Glycosyltransferase</keyword>
<keyword evidence="5" id="KW-1185">Reference proteome</keyword>
<accession>A0A517P7X0</accession>
<dbReference type="PANTHER" id="PTHR12526:SF510">
    <property type="entry name" value="D-INOSITOL 3-PHOSPHATE GLYCOSYLTRANSFERASE"/>
    <property type="match status" value="1"/>
</dbReference>
<dbReference type="EMBL" id="CP036265">
    <property type="protein sequence ID" value="QDT15480.1"/>
    <property type="molecule type" value="Genomic_DNA"/>
</dbReference>
<evidence type="ECO:0000256" key="1">
    <source>
        <dbReference type="ARBA" id="ARBA00022676"/>
    </source>
</evidence>
<dbReference type="OrthoDB" id="259238at2"/>
<dbReference type="EC" id="2.4.1.246" evidence="4"/>
<dbReference type="RefSeq" id="WP_145358337.1">
    <property type="nucleotide sequence ID" value="NZ_CP036265.1"/>
</dbReference>
<proteinExistence type="predicted"/>
<dbReference type="SUPFAM" id="SSF53756">
    <property type="entry name" value="UDP-Glycosyltransferase/glycogen phosphorylase"/>
    <property type="match status" value="1"/>
</dbReference>
<dbReference type="Gene3D" id="3.40.50.2000">
    <property type="entry name" value="Glycogen Phosphorylase B"/>
    <property type="match status" value="1"/>
</dbReference>
<dbReference type="KEGG" id="acaf:CA12_15650"/>
<dbReference type="InterPro" id="IPR001296">
    <property type="entry name" value="Glyco_trans_1"/>
</dbReference>
<evidence type="ECO:0000259" key="3">
    <source>
        <dbReference type="Pfam" id="PF00534"/>
    </source>
</evidence>